<dbReference type="AlphaFoldDB" id="A0A7S3EVN4"/>
<name>A0A7S3EVN4_9EUKA</name>
<reference evidence="1" key="1">
    <citation type="submission" date="2021-01" db="EMBL/GenBank/DDBJ databases">
        <authorList>
            <person name="Corre E."/>
            <person name="Pelletier E."/>
            <person name="Niang G."/>
            <person name="Scheremetjew M."/>
            <person name="Finn R."/>
            <person name="Kale V."/>
            <person name="Holt S."/>
            <person name="Cochrane G."/>
            <person name="Meng A."/>
            <person name="Brown T."/>
            <person name="Cohen L."/>
        </authorList>
    </citation>
    <scope>NUCLEOTIDE SEQUENCE</scope>
    <source>
        <strain evidence="1">CCMP281</strain>
    </source>
</reference>
<accession>A0A7S3EVN4</accession>
<gene>
    <name evidence="1" type="ORF">HERI1096_LOCUS11439</name>
</gene>
<sequence length="144" mass="14538">MSEAAVTARASVENPLSDDAASKRVWLKSVDVGSWGKAAVSLSEAASEAAEMAELSAMCGAGDGVSCRIRAEQEDTPAFRDMMAQLNVADWGAAAAVLSAAASDAAAVSASALEAIESFGFNLKHLSSRAADGSPDGSPDGTEE</sequence>
<evidence type="ECO:0000313" key="1">
    <source>
        <dbReference type="EMBL" id="CAE0110779.1"/>
    </source>
</evidence>
<dbReference type="EMBL" id="HBHX01020499">
    <property type="protein sequence ID" value="CAE0110779.1"/>
    <property type="molecule type" value="Transcribed_RNA"/>
</dbReference>
<protein>
    <submittedName>
        <fullName evidence="1">Uncharacterized protein</fullName>
    </submittedName>
</protein>
<organism evidence="1">
    <name type="scientific">Haptolina ericina</name>
    <dbReference type="NCBI Taxonomy" id="156174"/>
    <lineage>
        <taxon>Eukaryota</taxon>
        <taxon>Haptista</taxon>
        <taxon>Haptophyta</taxon>
        <taxon>Prymnesiophyceae</taxon>
        <taxon>Prymnesiales</taxon>
        <taxon>Prymnesiaceae</taxon>
        <taxon>Haptolina</taxon>
    </lineage>
</organism>
<proteinExistence type="predicted"/>